<proteinExistence type="predicted"/>
<comment type="caution">
    <text evidence="1">The sequence shown here is derived from an EMBL/GenBank/DDBJ whole genome shotgun (WGS) entry which is preliminary data.</text>
</comment>
<keyword evidence="2" id="KW-1185">Reference proteome</keyword>
<evidence type="ECO:0000313" key="2">
    <source>
        <dbReference type="Proteomes" id="UP001145114"/>
    </source>
</evidence>
<evidence type="ECO:0000313" key="1">
    <source>
        <dbReference type="EMBL" id="KAJ1678528.1"/>
    </source>
</evidence>
<reference evidence="1" key="1">
    <citation type="submission" date="2022-06" db="EMBL/GenBank/DDBJ databases">
        <title>Phylogenomic reconstructions and comparative analyses of Kickxellomycotina fungi.</title>
        <authorList>
            <person name="Reynolds N.K."/>
            <person name="Stajich J.E."/>
            <person name="Barry K."/>
            <person name="Grigoriev I.V."/>
            <person name="Crous P."/>
            <person name="Smith M.E."/>
        </authorList>
    </citation>
    <scope>NUCLEOTIDE SEQUENCE</scope>
    <source>
        <strain evidence="1">RSA 2271</strain>
    </source>
</reference>
<dbReference type="Proteomes" id="UP001145114">
    <property type="component" value="Unassembled WGS sequence"/>
</dbReference>
<keyword evidence="1" id="KW-0647">Proteasome</keyword>
<protein>
    <submittedName>
        <fullName evidence="1">Proteasome subunit beta type-7</fullName>
        <ecNumber evidence="1">3.4.25.1</ecNumber>
    </submittedName>
</protein>
<organism evidence="1 2">
    <name type="scientific">Spiromyces aspiralis</name>
    <dbReference type="NCBI Taxonomy" id="68401"/>
    <lineage>
        <taxon>Eukaryota</taxon>
        <taxon>Fungi</taxon>
        <taxon>Fungi incertae sedis</taxon>
        <taxon>Zoopagomycota</taxon>
        <taxon>Kickxellomycotina</taxon>
        <taxon>Kickxellomycetes</taxon>
        <taxon>Kickxellales</taxon>
        <taxon>Kickxellaceae</taxon>
        <taxon>Spiromyces</taxon>
    </lineage>
</organism>
<name>A0ACC1HRY7_9FUNG</name>
<sequence length="210" mass="24029">MAIKYKDGLMFAADCLSSYGSLMRFKNARRLYKLGESTLIGASGDMSDFQYMQEKLEELMNKERNWEDDQVVGTKSIYSLMQAMLYNRRSNINPLWNSYIVGGKDKGEFFLGYVDMYGTTFQSASVSTGLGKHYAQPIMRKALETKGEDMSEDEAREVLLQCLRVLYYRDTRSLNVYQIGKVTDGGVEISEPLHLDSDWEFGRNVRGYGL</sequence>
<dbReference type="EC" id="3.4.25.1" evidence="1"/>
<accession>A0ACC1HRY7</accession>
<keyword evidence="1" id="KW-0378">Hydrolase</keyword>
<gene>
    <name evidence="1" type="primary">PRE4</name>
    <name evidence="1" type="ORF">EV182_003871</name>
</gene>
<dbReference type="EMBL" id="JAMZIH010001082">
    <property type="protein sequence ID" value="KAJ1678528.1"/>
    <property type="molecule type" value="Genomic_DNA"/>
</dbReference>